<organism evidence="2">
    <name type="scientific">freshwater metagenome</name>
    <dbReference type="NCBI Taxonomy" id="449393"/>
    <lineage>
        <taxon>unclassified sequences</taxon>
        <taxon>metagenomes</taxon>
        <taxon>ecological metagenomes</taxon>
    </lineage>
</organism>
<dbReference type="AlphaFoldDB" id="A0A6J7DW21"/>
<protein>
    <submittedName>
        <fullName evidence="2">Unannotated protein</fullName>
    </submittedName>
</protein>
<proteinExistence type="predicted"/>
<dbReference type="PROSITE" id="PS51202">
    <property type="entry name" value="RCK_C"/>
    <property type="match status" value="1"/>
</dbReference>
<dbReference type="InterPro" id="IPR036721">
    <property type="entry name" value="RCK_C_sf"/>
</dbReference>
<reference evidence="2" key="1">
    <citation type="submission" date="2020-05" db="EMBL/GenBank/DDBJ databases">
        <authorList>
            <person name="Chiriac C."/>
            <person name="Salcher M."/>
            <person name="Ghai R."/>
            <person name="Kavagutti S V."/>
        </authorList>
    </citation>
    <scope>NUCLEOTIDE SEQUENCE</scope>
</reference>
<dbReference type="Pfam" id="PF02080">
    <property type="entry name" value="TrkA_C"/>
    <property type="match status" value="1"/>
</dbReference>
<feature type="domain" description="RCK C-terminal" evidence="1">
    <location>
        <begin position="1"/>
        <end position="61"/>
    </location>
</feature>
<name>A0A6J7DW21_9ZZZZ</name>
<dbReference type="Gene3D" id="3.30.70.1450">
    <property type="entry name" value="Regulator of K+ conductance, C-terminal domain"/>
    <property type="match status" value="1"/>
</dbReference>
<gene>
    <name evidence="2" type="ORF">UFOPK3461_00545</name>
</gene>
<sequence>MGWYGYPIDEIEKHTGARVAFITRLGEGILPDSHIVLQEGDLLHVIVRDEEIAKVELILGKSPEATA</sequence>
<accession>A0A6J7DW21</accession>
<dbReference type="GO" id="GO:0006813">
    <property type="term" value="P:potassium ion transport"/>
    <property type="evidence" value="ECO:0007669"/>
    <property type="project" value="InterPro"/>
</dbReference>
<dbReference type="EMBL" id="CAFBLW010000032">
    <property type="protein sequence ID" value="CAB4874866.1"/>
    <property type="molecule type" value="Genomic_DNA"/>
</dbReference>
<evidence type="ECO:0000259" key="1">
    <source>
        <dbReference type="PROSITE" id="PS51202"/>
    </source>
</evidence>
<evidence type="ECO:0000313" key="2">
    <source>
        <dbReference type="EMBL" id="CAB4874866.1"/>
    </source>
</evidence>
<dbReference type="GO" id="GO:0008324">
    <property type="term" value="F:monoatomic cation transmembrane transporter activity"/>
    <property type="evidence" value="ECO:0007669"/>
    <property type="project" value="InterPro"/>
</dbReference>
<dbReference type="SUPFAM" id="SSF116726">
    <property type="entry name" value="TrkA C-terminal domain-like"/>
    <property type="match status" value="1"/>
</dbReference>
<dbReference type="InterPro" id="IPR006037">
    <property type="entry name" value="RCK_C"/>
</dbReference>